<protein>
    <recommendedName>
        <fullName evidence="3">GNAT family N-acetyltransferase</fullName>
    </recommendedName>
</protein>
<name>A0ABW6T316_9ACTN</name>
<reference evidence="1 2" key="1">
    <citation type="submission" date="2024-10" db="EMBL/GenBank/DDBJ databases">
        <title>The Natural Products Discovery Center: Release of the First 8490 Sequenced Strains for Exploring Actinobacteria Biosynthetic Diversity.</title>
        <authorList>
            <person name="Kalkreuter E."/>
            <person name="Kautsar S.A."/>
            <person name="Yang D."/>
            <person name="Bader C.D."/>
            <person name="Teijaro C.N."/>
            <person name="Fluegel L."/>
            <person name="Davis C.M."/>
            <person name="Simpson J.R."/>
            <person name="Lauterbach L."/>
            <person name="Steele A.D."/>
            <person name="Gui C."/>
            <person name="Meng S."/>
            <person name="Li G."/>
            <person name="Viehrig K."/>
            <person name="Ye F."/>
            <person name="Su P."/>
            <person name="Kiefer A.F."/>
            <person name="Nichols A."/>
            <person name="Cepeda A.J."/>
            <person name="Yan W."/>
            <person name="Fan B."/>
            <person name="Jiang Y."/>
            <person name="Adhikari A."/>
            <person name="Zheng C.-J."/>
            <person name="Schuster L."/>
            <person name="Cowan T.M."/>
            <person name="Smanski M.J."/>
            <person name="Chevrette M.G."/>
            <person name="De Carvalho L.P.S."/>
            <person name="Shen B."/>
        </authorList>
    </citation>
    <scope>NUCLEOTIDE SEQUENCE [LARGE SCALE GENOMIC DNA]</scope>
    <source>
        <strain evidence="1 2">NPDC002173</strain>
    </source>
</reference>
<organism evidence="1 2">
    <name type="scientific">Microtetraspora malaysiensis</name>
    <dbReference type="NCBI Taxonomy" id="161358"/>
    <lineage>
        <taxon>Bacteria</taxon>
        <taxon>Bacillati</taxon>
        <taxon>Actinomycetota</taxon>
        <taxon>Actinomycetes</taxon>
        <taxon>Streptosporangiales</taxon>
        <taxon>Streptosporangiaceae</taxon>
        <taxon>Microtetraspora</taxon>
    </lineage>
</organism>
<proteinExistence type="predicted"/>
<accession>A0ABW6T316</accession>
<gene>
    <name evidence="1" type="ORF">ACFYXI_39450</name>
</gene>
<evidence type="ECO:0008006" key="3">
    <source>
        <dbReference type="Google" id="ProtNLM"/>
    </source>
</evidence>
<evidence type="ECO:0000313" key="1">
    <source>
        <dbReference type="EMBL" id="MFF3671677.1"/>
    </source>
</evidence>
<evidence type="ECO:0000313" key="2">
    <source>
        <dbReference type="Proteomes" id="UP001602013"/>
    </source>
</evidence>
<keyword evidence="2" id="KW-1185">Reference proteome</keyword>
<dbReference type="EMBL" id="JBIASD010000052">
    <property type="protein sequence ID" value="MFF3671677.1"/>
    <property type="molecule type" value="Genomic_DNA"/>
</dbReference>
<sequence length="74" mass="8508">MKIVVPYEHDSADLATVWLAVTRDARPGSDDWQPALRDTVDGHRVVWVRVPDRDASGAVWLRDRDGERRARRLT</sequence>
<dbReference type="Proteomes" id="UP001602013">
    <property type="component" value="Unassembled WGS sequence"/>
</dbReference>
<dbReference type="RefSeq" id="WP_387417844.1">
    <property type="nucleotide sequence ID" value="NZ_JBIASD010000052.1"/>
</dbReference>
<comment type="caution">
    <text evidence="1">The sequence shown here is derived from an EMBL/GenBank/DDBJ whole genome shotgun (WGS) entry which is preliminary data.</text>
</comment>